<dbReference type="InterPro" id="IPR018114">
    <property type="entry name" value="TRYPSIN_HIS"/>
</dbReference>
<keyword evidence="1 11" id="KW-0645">Protease</keyword>
<organism evidence="15 16">
    <name type="scientific">Drosophila lebanonensis</name>
    <name type="common">Fruit fly</name>
    <name type="synonym">Scaptodrosophila lebanonensis</name>
    <dbReference type="NCBI Taxonomy" id="7225"/>
    <lineage>
        <taxon>Eukaryota</taxon>
        <taxon>Metazoa</taxon>
        <taxon>Ecdysozoa</taxon>
        <taxon>Arthropoda</taxon>
        <taxon>Hexapoda</taxon>
        <taxon>Insecta</taxon>
        <taxon>Pterygota</taxon>
        <taxon>Neoptera</taxon>
        <taxon>Endopterygota</taxon>
        <taxon>Diptera</taxon>
        <taxon>Brachycera</taxon>
        <taxon>Muscomorpha</taxon>
        <taxon>Ephydroidea</taxon>
        <taxon>Drosophilidae</taxon>
        <taxon>Scaptodrosophila</taxon>
    </lineage>
</organism>
<evidence type="ECO:0000256" key="2">
    <source>
        <dbReference type="ARBA" id="ARBA00022723"/>
    </source>
</evidence>
<feature type="domain" description="Peptidase S1" evidence="13">
    <location>
        <begin position="465"/>
        <end position="715"/>
    </location>
</feature>
<dbReference type="GO" id="GO:0046872">
    <property type="term" value="F:metal ion binding"/>
    <property type="evidence" value="ECO:0007669"/>
    <property type="project" value="UniProtKB-KW"/>
</dbReference>
<dbReference type="Gene3D" id="3.30.1640.30">
    <property type="match status" value="1"/>
</dbReference>
<dbReference type="Pfam" id="PF12032">
    <property type="entry name" value="CLIP"/>
    <property type="match status" value="1"/>
</dbReference>
<evidence type="ECO:0000256" key="3">
    <source>
        <dbReference type="ARBA" id="ARBA00022729"/>
    </source>
</evidence>
<dbReference type="Gene3D" id="2.40.10.10">
    <property type="entry name" value="Trypsin-like serine proteases"/>
    <property type="match status" value="4"/>
</dbReference>
<keyword evidence="3" id="KW-0732">Signal</keyword>
<keyword evidence="2" id="KW-0479">Metal-binding</keyword>
<feature type="domain" description="Clip" evidence="14">
    <location>
        <begin position="729"/>
        <end position="782"/>
    </location>
</feature>
<evidence type="ECO:0000313" key="15">
    <source>
        <dbReference type="Proteomes" id="UP000504634"/>
    </source>
</evidence>
<dbReference type="PROSITE" id="PS00135">
    <property type="entry name" value="TRYPSIN_SER"/>
    <property type="match status" value="2"/>
</dbReference>
<evidence type="ECO:0000259" key="13">
    <source>
        <dbReference type="PROSITE" id="PS50240"/>
    </source>
</evidence>
<dbReference type="InterPro" id="IPR051487">
    <property type="entry name" value="Ser/Thr_Proteases_Immune/Dev"/>
</dbReference>
<evidence type="ECO:0000256" key="5">
    <source>
        <dbReference type="ARBA" id="ARBA00022825"/>
    </source>
</evidence>
<keyword evidence="6" id="KW-0106">Calcium</keyword>
<sequence>MSMNNLSIDGEFRYIIQWFNEWSELQRDDFVYVLVEYLTRSAGGDGPYVNGVVHSLATTGMVQDKPMSLFQCRIKLFREWSARWPVEFKCKLQEKINEIDAKVGEKIVNELKGSHSEHNGDIAIHLNVNGAIGDDEGNSEVEQATAETFPITTISVVAPAATLTESLETDNINHLAEVLRQETPVDDDEAGDDCNADINGHYVSSTSSAAVTTIAVNTSPQPPTTNDEPVGQVENSVTASVIVSVNAASAATVSQADLPPDCAPFSRLLLHHKPEASAAVFAVVHAAACGFDGLEPLACCPNFYYNYPDESSPASRMLRFAPPPEQWVWDRRNSAAAETSLLDYRDFKTQRNWPRPVGYDFDGQHFGPFHEFRYNVEHGNEPEPIDYFRPKQPRVVAEDRPIVFPGDLRFQSAIEKKTEFPTKVVATNINRNKKVKGTTPRPALQTSSARPRNAPGCGISLTMRILGGQQTSPGQYPWLARIAYRNMTNNRISYRCSGSLISNNYILTAAHCVVNLVNDLELSHVRIGDHTNVDQDCAPMTTNCRDPNLFAINRLVVHPSYDQPKYSNDIALLRINNTEHNFTAICLPLNSTATLADRLIGQFGVAAGWSTTIAESSDSSVRVIRLPIVNTTSCAISYANLSENFQDPIIITPNHLCAQGQPMNDVCRGDSGGPFMDDGTSGLISRDGRHTLLGIVAFGPTVCGITTVPGVYTQFYFPNEAAQVPNYGRCITPNRERALCIHLEDCKYLYNILTTSPLRDADKLYLSRSQCGYVNGKVLICCPDRYRDGAPETTLRPKEPSHNISEPNSLLPLPGQCGNLLSNRIFGGVKTKIDEFPWMALIEYTKSHGFKGHHCGGSLISARYVVTASHCVNGKSLPTNWRLSGVRLGEWDTTTDPDCEVDVRGNEDCAPPHMDVPVERAIPHPSYNPNSKNQVNDIALLRLERSIEYTDFVRPICLPLDERIRSSTFDGIAMDVAGWGKTEELSASNLKLKATVSGFKLDECQSVYSHQSILLENTQLCAGGKEGIDSCRGDSGGPLIGLDTNKVNTYYFLAGVVSFGPTPCGLDGWPGVYTRVGDYVDWIQNTISP</sequence>
<dbReference type="GO" id="GO:0006508">
    <property type="term" value="P:proteolysis"/>
    <property type="evidence" value="ECO:0007669"/>
    <property type="project" value="UniProtKB-KW"/>
</dbReference>
<dbReference type="PROSITE" id="PS50240">
    <property type="entry name" value="TRYPSIN_DOM"/>
    <property type="match status" value="2"/>
</dbReference>
<name>A0A6J2T355_DROLE</name>
<protein>
    <submittedName>
        <fullName evidence="16">Uncharacterized protein LOC115621020</fullName>
    </submittedName>
</protein>
<dbReference type="GeneID" id="115621020"/>
<evidence type="ECO:0000313" key="16">
    <source>
        <dbReference type="RefSeq" id="XP_030370399.1"/>
    </source>
</evidence>
<dbReference type="InterPro" id="IPR043504">
    <property type="entry name" value="Peptidase_S1_PA_chymotrypsin"/>
</dbReference>
<keyword evidence="9" id="KW-0325">Glycoprotein</keyword>
<dbReference type="CDD" id="cd00190">
    <property type="entry name" value="Tryp_SPc"/>
    <property type="match status" value="2"/>
</dbReference>
<evidence type="ECO:0000256" key="7">
    <source>
        <dbReference type="ARBA" id="ARBA00023145"/>
    </source>
</evidence>
<dbReference type="InterPro" id="IPR038565">
    <property type="entry name" value="CLIP_sf"/>
</dbReference>
<dbReference type="SUPFAM" id="SSF50494">
    <property type="entry name" value="Trypsin-like serine proteases"/>
    <property type="match status" value="2"/>
</dbReference>
<dbReference type="InterPro" id="IPR001314">
    <property type="entry name" value="Peptidase_S1A"/>
</dbReference>
<dbReference type="InterPro" id="IPR009003">
    <property type="entry name" value="Peptidase_S1_PA"/>
</dbReference>
<dbReference type="Pfam" id="PF00089">
    <property type="entry name" value="Trypsin"/>
    <property type="match status" value="2"/>
</dbReference>
<reference evidence="16" key="1">
    <citation type="submission" date="2025-08" db="UniProtKB">
        <authorList>
            <consortium name="RefSeq"/>
        </authorList>
    </citation>
    <scope>IDENTIFICATION</scope>
    <source>
        <strain evidence="16">11010-0011.00</strain>
        <tissue evidence="16">Whole body</tissue>
    </source>
</reference>
<dbReference type="AlphaFoldDB" id="A0A6J2T355"/>
<dbReference type="InterPro" id="IPR022700">
    <property type="entry name" value="CLIP"/>
</dbReference>
<dbReference type="Proteomes" id="UP000504634">
    <property type="component" value="Unplaced"/>
</dbReference>
<feature type="region of interest" description="Disordered" evidence="12">
    <location>
        <begin position="434"/>
        <end position="453"/>
    </location>
</feature>
<evidence type="ECO:0000256" key="9">
    <source>
        <dbReference type="ARBA" id="ARBA00023180"/>
    </source>
</evidence>
<dbReference type="PROSITE" id="PS00134">
    <property type="entry name" value="TRYPSIN_HIS"/>
    <property type="match status" value="2"/>
</dbReference>
<evidence type="ECO:0000256" key="11">
    <source>
        <dbReference type="RuleBase" id="RU363034"/>
    </source>
</evidence>
<dbReference type="FunFam" id="2.40.10.10:FF:000028">
    <property type="entry name" value="Serine protease easter"/>
    <property type="match status" value="2"/>
</dbReference>
<dbReference type="SMART" id="SM00680">
    <property type="entry name" value="CLIP"/>
    <property type="match status" value="1"/>
</dbReference>
<evidence type="ECO:0000256" key="6">
    <source>
        <dbReference type="ARBA" id="ARBA00022837"/>
    </source>
</evidence>
<keyword evidence="4 11" id="KW-0378">Hydrolase</keyword>
<dbReference type="Pfam" id="PF14969">
    <property type="entry name" value="DUF4508"/>
    <property type="match status" value="1"/>
</dbReference>
<gene>
    <name evidence="16" type="primary">LOC115621020</name>
</gene>
<dbReference type="FunFam" id="2.40.10.10:FF:000084">
    <property type="entry name" value="Serine protease easter"/>
    <property type="match status" value="1"/>
</dbReference>
<accession>A0A6J2T355</accession>
<dbReference type="OrthoDB" id="547031at2759"/>
<evidence type="ECO:0000256" key="4">
    <source>
        <dbReference type="ARBA" id="ARBA00022801"/>
    </source>
</evidence>
<evidence type="ECO:0000256" key="1">
    <source>
        <dbReference type="ARBA" id="ARBA00022670"/>
    </source>
</evidence>
<proteinExistence type="inferred from homology"/>
<keyword evidence="15" id="KW-1185">Reference proteome</keyword>
<feature type="domain" description="Peptidase S1" evidence="13">
    <location>
        <begin position="825"/>
        <end position="1088"/>
    </location>
</feature>
<evidence type="ECO:0000256" key="10">
    <source>
        <dbReference type="ARBA" id="ARBA00024195"/>
    </source>
</evidence>
<dbReference type="RefSeq" id="XP_030370399.1">
    <property type="nucleotide sequence ID" value="XM_030514539.1"/>
</dbReference>
<evidence type="ECO:0000256" key="12">
    <source>
        <dbReference type="SAM" id="MobiDB-lite"/>
    </source>
</evidence>
<dbReference type="PANTHER" id="PTHR24256">
    <property type="entry name" value="TRYPTASE-RELATED"/>
    <property type="match status" value="1"/>
</dbReference>
<dbReference type="InterPro" id="IPR001254">
    <property type="entry name" value="Trypsin_dom"/>
</dbReference>
<evidence type="ECO:0000256" key="8">
    <source>
        <dbReference type="ARBA" id="ARBA00023157"/>
    </source>
</evidence>
<dbReference type="InterPro" id="IPR028019">
    <property type="entry name" value="DUF4508"/>
</dbReference>
<keyword evidence="8" id="KW-1015">Disulfide bond</keyword>
<dbReference type="SMART" id="SM00020">
    <property type="entry name" value="Tryp_SPc"/>
    <property type="match status" value="2"/>
</dbReference>
<keyword evidence="7" id="KW-0865">Zymogen</keyword>
<dbReference type="GO" id="GO:0004252">
    <property type="term" value="F:serine-type endopeptidase activity"/>
    <property type="evidence" value="ECO:0007669"/>
    <property type="project" value="InterPro"/>
</dbReference>
<keyword evidence="5 11" id="KW-0720">Serine protease</keyword>
<dbReference type="PRINTS" id="PR00722">
    <property type="entry name" value="CHYMOTRYPSIN"/>
</dbReference>
<dbReference type="PROSITE" id="PS51888">
    <property type="entry name" value="CLIP"/>
    <property type="match status" value="1"/>
</dbReference>
<dbReference type="InterPro" id="IPR033116">
    <property type="entry name" value="TRYPSIN_SER"/>
</dbReference>
<comment type="similarity">
    <text evidence="10">Belongs to the peptidase S1 family. CLIP subfamily.</text>
</comment>
<evidence type="ECO:0000259" key="14">
    <source>
        <dbReference type="PROSITE" id="PS51888"/>
    </source>
</evidence>